<dbReference type="FunFam" id="3.30.870.10:FF:000014">
    <property type="entry name" value="Cardiolipin synthase"/>
    <property type="match status" value="1"/>
</dbReference>
<dbReference type="Proteomes" id="UP000051249">
    <property type="component" value="Unassembled WGS sequence"/>
</dbReference>
<evidence type="ECO:0000256" key="11">
    <source>
        <dbReference type="ARBA" id="ARBA00023264"/>
    </source>
</evidence>
<keyword evidence="6" id="KW-0677">Repeat</keyword>
<gene>
    <name evidence="15" type="ORF">IV88_GL000323</name>
</gene>
<dbReference type="Gene3D" id="3.30.870.10">
    <property type="entry name" value="Endonuclease Chain A"/>
    <property type="match status" value="2"/>
</dbReference>
<evidence type="ECO:0000256" key="5">
    <source>
        <dbReference type="ARBA" id="ARBA00022692"/>
    </source>
</evidence>
<dbReference type="CDD" id="cd09112">
    <property type="entry name" value="PLDc_CLS_2"/>
    <property type="match status" value="1"/>
</dbReference>
<protein>
    <recommendedName>
        <fullName evidence="12 13">Cardiolipin synthase</fullName>
        <shortName evidence="12">CL synthase</shortName>
        <ecNumber evidence="12 13">2.7.8.-</ecNumber>
    </recommendedName>
</protein>
<evidence type="ECO:0000313" key="15">
    <source>
        <dbReference type="EMBL" id="KRO25287.1"/>
    </source>
</evidence>
<evidence type="ECO:0000256" key="10">
    <source>
        <dbReference type="ARBA" id="ARBA00023209"/>
    </source>
</evidence>
<accession>A0A0R2NHL0</accession>
<dbReference type="EC" id="2.7.8.-" evidence="12 13"/>
<keyword evidence="10 12" id="KW-0594">Phospholipid biosynthesis</keyword>
<keyword evidence="2 12" id="KW-1003">Cell membrane</keyword>
<evidence type="ECO:0000256" key="1">
    <source>
        <dbReference type="ARBA" id="ARBA00004651"/>
    </source>
</evidence>
<dbReference type="InterPro" id="IPR027379">
    <property type="entry name" value="CLS_N"/>
</dbReference>
<evidence type="ECO:0000256" key="3">
    <source>
        <dbReference type="ARBA" id="ARBA00022516"/>
    </source>
</evidence>
<evidence type="ECO:0000256" key="4">
    <source>
        <dbReference type="ARBA" id="ARBA00022679"/>
    </source>
</evidence>
<evidence type="ECO:0000256" key="8">
    <source>
        <dbReference type="ARBA" id="ARBA00023098"/>
    </source>
</evidence>
<dbReference type="HAMAP" id="MF_01916">
    <property type="entry name" value="Cardiolipin_synth_Cls"/>
    <property type="match status" value="1"/>
</dbReference>
<comment type="catalytic activity">
    <reaction evidence="12">
        <text>2 a 1,2-diacyl-sn-glycero-3-phospho-(1'-sn-glycerol) = a cardiolipin + glycerol</text>
        <dbReference type="Rhea" id="RHEA:31451"/>
        <dbReference type="ChEBI" id="CHEBI:17754"/>
        <dbReference type="ChEBI" id="CHEBI:62237"/>
        <dbReference type="ChEBI" id="CHEBI:64716"/>
    </reaction>
</comment>
<evidence type="ECO:0000256" key="6">
    <source>
        <dbReference type="ARBA" id="ARBA00022737"/>
    </source>
</evidence>
<dbReference type="RefSeq" id="WP_057799206.1">
    <property type="nucleotide sequence ID" value="NZ_BJZZ01000012.1"/>
</dbReference>
<feature type="active site" evidence="12">
    <location>
        <position position="215"/>
    </location>
</feature>
<dbReference type="InterPro" id="IPR030874">
    <property type="entry name" value="Cardiolipin_synth_Firmi"/>
</dbReference>
<comment type="function">
    <text evidence="12">Catalyzes the reversible phosphatidyl group transfer from one phosphatidylglycerol molecule to another to form cardiolipin (CL) (diphosphatidylglycerol) and glycerol.</text>
</comment>
<dbReference type="PROSITE" id="PS50035">
    <property type="entry name" value="PLD"/>
    <property type="match status" value="2"/>
</dbReference>
<dbReference type="PANTHER" id="PTHR21248">
    <property type="entry name" value="CARDIOLIPIN SYNTHASE"/>
    <property type="match status" value="1"/>
</dbReference>
<keyword evidence="3 12" id="KW-0444">Lipid biosynthesis</keyword>
<dbReference type="GO" id="GO:0005886">
    <property type="term" value="C:plasma membrane"/>
    <property type="evidence" value="ECO:0007669"/>
    <property type="project" value="UniProtKB-SubCell"/>
</dbReference>
<evidence type="ECO:0000256" key="9">
    <source>
        <dbReference type="ARBA" id="ARBA00023136"/>
    </source>
</evidence>
<sequence length="475" mass="54636">MIWIEIGLYLLNALIAITIALFERRDIAAAWAWMLVMFLLPGVGLLAYMFLGRKLSSNQIFDIRAQQNLGVSEMARYQKESSANHIQLESPMETELVNLFLNTDDAILTHQNEVMLLNDGKRKFKQLFRDLKHARYNINIEYFTIYNDDLGQQLRDILVQKAKAGVRIKVMYDLFGSKGSKTAMFKELIENGGEVIPFMRPRFSYLNFRINFRNHRKIVVIDGSIGYIGGFNVGDQYVGQNSRFGYWRDTHLRITGSAVLQLQSRFFMDWNASNKKNTERIDISYFPQNEVHGNVPIQIVSSGPESEIQKIKQGYIKMIAAAQSSIKIETPYFIPDDALMEILLIAIKTGVHVTLVIPNQPDHFFVYRATEYYAQQLVAAGANVYMYQKGFMHVKTIIVDEKVVSVGSANLDIRSFKLNFEANAFIYNQQIAQQVGQDIKQDINDSELLTEHYFKNQSNWTKIKQQFSRLLSPIL</sequence>
<dbReference type="SUPFAM" id="SSF56024">
    <property type="entry name" value="Phospholipase D/nuclease"/>
    <property type="match status" value="2"/>
</dbReference>
<dbReference type="AlphaFoldDB" id="A0A0R2NHL0"/>
<dbReference type="GO" id="GO:0032049">
    <property type="term" value="P:cardiolipin biosynthetic process"/>
    <property type="evidence" value="ECO:0007669"/>
    <property type="project" value="UniProtKB-UniRule"/>
</dbReference>
<proteinExistence type="inferred from homology"/>
<evidence type="ECO:0000256" key="7">
    <source>
        <dbReference type="ARBA" id="ARBA00022989"/>
    </source>
</evidence>
<comment type="similarity">
    <text evidence="12">Belongs to the phospholipase D family. Cardiolipin synthase subfamily.</text>
</comment>
<dbReference type="SMART" id="SM00155">
    <property type="entry name" value="PLDc"/>
    <property type="match status" value="2"/>
</dbReference>
<dbReference type="EMBL" id="JQCQ01000013">
    <property type="protein sequence ID" value="KRO25287.1"/>
    <property type="molecule type" value="Genomic_DNA"/>
</dbReference>
<keyword evidence="9 12" id="KW-0472">Membrane</keyword>
<keyword evidence="4 12" id="KW-0808">Transferase</keyword>
<keyword evidence="8 12" id="KW-0443">Lipid metabolism</keyword>
<dbReference type="InterPro" id="IPR025202">
    <property type="entry name" value="PLD-like_dom"/>
</dbReference>
<keyword evidence="11 12" id="KW-1208">Phospholipid metabolism</keyword>
<feature type="transmembrane region" description="Helical" evidence="12">
    <location>
        <begin position="29"/>
        <end position="51"/>
    </location>
</feature>
<dbReference type="OrthoDB" id="9762009at2"/>
<feature type="active site" evidence="12">
    <location>
        <position position="217"/>
    </location>
</feature>
<dbReference type="CDD" id="cd09110">
    <property type="entry name" value="PLDc_CLS_1"/>
    <property type="match status" value="1"/>
</dbReference>
<dbReference type="Pfam" id="PF13396">
    <property type="entry name" value="PLDc_N"/>
    <property type="match status" value="1"/>
</dbReference>
<evidence type="ECO:0000259" key="14">
    <source>
        <dbReference type="PROSITE" id="PS50035"/>
    </source>
</evidence>
<feature type="transmembrane region" description="Helical" evidence="12">
    <location>
        <begin position="6"/>
        <end position="22"/>
    </location>
</feature>
<dbReference type="InterPro" id="IPR022924">
    <property type="entry name" value="Cardiolipin_synthase"/>
</dbReference>
<dbReference type="PANTHER" id="PTHR21248:SF22">
    <property type="entry name" value="PHOSPHOLIPASE D"/>
    <property type="match status" value="1"/>
</dbReference>
<feature type="active site" evidence="12">
    <location>
        <position position="400"/>
    </location>
</feature>
<feature type="active site" evidence="12">
    <location>
        <position position="393"/>
    </location>
</feature>
<feature type="domain" description="PLD phosphodiesterase" evidence="14">
    <location>
        <begin position="210"/>
        <end position="237"/>
    </location>
</feature>
<feature type="active site" evidence="12">
    <location>
        <position position="395"/>
    </location>
</feature>
<comment type="subcellular location">
    <subcellularLocation>
        <location evidence="1 12">Cell membrane</location>
        <topology evidence="1 12">Multi-pass membrane protein</topology>
    </subcellularLocation>
</comment>
<evidence type="ECO:0000313" key="16">
    <source>
        <dbReference type="Proteomes" id="UP000051249"/>
    </source>
</evidence>
<dbReference type="NCBIfam" id="TIGR04265">
    <property type="entry name" value="bac_cardiolipin"/>
    <property type="match status" value="1"/>
</dbReference>
<keyword evidence="7 12" id="KW-1133">Transmembrane helix</keyword>
<evidence type="ECO:0000256" key="2">
    <source>
        <dbReference type="ARBA" id="ARBA00022475"/>
    </source>
</evidence>
<dbReference type="PATRIC" id="fig|480391.4.peg.327"/>
<name>A0A0R2NHL0_9LACO</name>
<keyword evidence="16" id="KW-1185">Reference proteome</keyword>
<reference evidence="15 16" key="1">
    <citation type="journal article" date="2015" name="Genome Announc.">
        <title>Expanding the biotechnology potential of lactobacilli through comparative genomics of 213 strains and associated genera.</title>
        <authorList>
            <person name="Sun Z."/>
            <person name="Harris H.M."/>
            <person name="McCann A."/>
            <person name="Guo C."/>
            <person name="Argimon S."/>
            <person name="Zhang W."/>
            <person name="Yang X."/>
            <person name="Jeffery I.B."/>
            <person name="Cooney J.C."/>
            <person name="Kagawa T.F."/>
            <person name="Liu W."/>
            <person name="Song Y."/>
            <person name="Salvetti E."/>
            <person name="Wrobel A."/>
            <person name="Rasinkangas P."/>
            <person name="Parkhill J."/>
            <person name="Rea M.C."/>
            <person name="O'Sullivan O."/>
            <person name="Ritari J."/>
            <person name="Douillard F.P."/>
            <person name="Paul Ross R."/>
            <person name="Yang R."/>
            <person name="Briner A.E."/>
            <person name="Felis G.E."/>
            <person name="de Vos W.M."/>
            <person name="Barrangou R."/>
            <person name="Klaenhammer T.R."/>
            <person name="Caufield P.W."/>
            <person name="Cui Y."/>
            <person name="Zhang H."/>
            <person name="O'Toole P.W."/>
        </authorList>
    </citation>
    <scope>NUCLEOTIDE SEQUENCE [LARGE SCALE GENOMIC DNA]</scope>
    <source>
        <strain evidence="15 16">DSM 23026</strain>
    </source>
</reference>
<comment type="caution">
    <text evidence="15">The sequence shown here is derived from an EMBL/GenBank/DDBJ whole genome shotgun (WGS) entry which is preliminary data.</text>
</comment>
<feature type="active site" evidence="12">
    <location>
        <position position="222"/>
    </location>
</feature>
<dbReference type="InterPro" id="IPR001736">
    <property type="entry name" value="PLipase_D/transphosphatidylase"/>
</dbReference>
<evidence type="ECO:0000256" key="13">
    <source>
        <dbReference type="NCBIfam" id="TIGR04265"/>
    </source>
</evidence>
<feature type="domain" description="PLD phosphodiesterase" evidence="14">
    <location>
        <begin position="388"/>
        <end position="415"/>
    </location>
</feature>
<dbReference type="Pfam" id="PF13091">
    <property type="entry name" value="PLDc_2"/>
    <property type="match status" value="2"/>
</dbReference>
<evidence type="ECO:0000256" key="12">
    <source>
        <dbReference type="HAMAP-Rule" id="MF_01916"/>
    </source>
</evidence>
<keyword evidence="5 12" id="KW-0812">Transmembrane</keyword>
<dbReference type="GO" id="GO:0008808">
    <property type="term" value="F:cardiolipin synthase activity"/>
    <property type="evidence" value="ECO:0007669"/>
    <property type="project" value="UniProtKB-UniRule"/>
</dbReference>
<organism evidence="15 16">
    <name type="scientific">Pediococcus argentinicus</name>
    <dbReference type="NCBI Taxonomy" id="480391"/>
    <lineage>
        <taxon>Bacteria</taxon>
        <taxon>Bacillati</taxon>
        <taxon>Bacillota</taxon>
        <taxon>Bacilli</taxon>
        <taxon>Lactobacillales</taxon>
        <taxon>Lactobacillaceae</taxon>
        <taxon>Pediococcus</taxon>
    </lineage>
</organism>